<feature type="transmembrane region" description="Helical" evidence="1">
    <location>
        <begin position="76"/>
        <end position="94"/>
    </location>
</feature>
<organism evidence="2 3">
    <name type="scientific">Brevundimonas halotolerans</name>
    <dbReference type="NCBI Taxonomy" id="69670"/>
    <lineage>
        <taxon>Bacteria</taxon>
        <taxon>Pseudomonadati</taxon>
        <taxon>Pseudomonadota</taxon>
        <taxon>Alphaproteobacteria</taxon>
        <taxon>Caulobacterales</taxon>
        <taxon>Caulobacteraceae</taxon>
        <taxon>Brevundimonas</taxon>
    </lineage>
</organism>
<dbReference type="EMBL" id="JACIJB010000005">
    <property type="protein sequence ID" value="MBB5660786.1"/>
    <property type="molecule type" value="Genomic_DNA"/>
</dbReference>
<feature type="transmembrane region" description="Helical" evidence="1">
    <location>
        <begin position="34"/>
        <end position="56"/>
    </location>
</feature>
<keyword evidence="1" id="KW-1133">Transmembrane helix</keyword>
<feature type="transmembrane region" description="Helical" evidence="1">
    <location>
        <begin position="157"/>
        <end position="176"/>
    </location>
</feature>
<name>A0A7W9E7B4_9CAUL</name>
<accession>A0A7W9E7B4</accession>
<feature type="transmembrane region" description="Helical" evidence="1">
    <location>
        <begin position="6"/>
        <end position="22"/>
    </location>
</feature>
<feature type="transmembrane region" description="Helical" evidence="1">
    <location>
        <begin position="101"/>
        <end position="120"/>
    </location>
</feature>
<proteinExistence type="predicted"/>
<protein>
    <submittedName>
        <fullName evidence="2">Uncharacterized protein</fullName>
    </submittedName>
</protein>
<dbReference type="RefSeq" id="WP_164461999.1">
    <property type="nucleotide sequence ID" value="NZ_JACIJB010000005.1"/>
</dbReference>
<dbReference type="Proteomes" id="UP000548978">
    <property type="component" value="Unassembled WGS sequence"/>
</dbReference>
<evidence type="ECO:0000313" key="3">
    <source>
        <dbReference type="Proteomes" id="UP000548978"/>
    </source>
</evidence>
<gene>
    <name evidence="2" type="ORF">FHS65_001537</name>
</gene>
<keyword evidence="3" id="KW-1185">Reference proteome</keyword>
<keyword evidence="1" id="KW-0472">Membrane</keyword>
<sequence length="255" mass="27187">MTVSTGLAGLCGLAVCLHAWRVRERGNGANPAVLSRTGIGVLILTWGVLVPITLYLWREGLAAPWLFGAETYDGGVVETVTAVGLILIVVLAVREAVVSRAVLKVGFWSGVALFGVLAFGEEASWGQHIFQWSATGAFATANLQAETNLHNFVSPRLYDIAYAVVGWGMVVAAGLLSLRPPWLAPLLRQPPLDRRSVIRIALLVSAGALLQHELFEEMAEAVAILAFVFIQAELALTRPATRVPAHHPAAPCPSA</sequence>
<dbReference type="AlphaFoldDB" id="A0A7W9E7B4"/>
<evidence type="ECO:0000313" key="2">
    <source>
        <dbReference type="EMBL" id="MBB5660786.1"/>
    </source>
</evidence>
<keyword evidence="1" id="KW-0812">Transmembrane</keyword>
<comment type="caution">
    <text evidence="2">The sequence shown here is derived from an EMBL/GenBank/DDBJ whole genome shotgun (WGS) entry which is preliminary data.</text>
</comment>
<reference evidence="2 3" key="1">
    <citation type="submission" date="2020-08" db="EMBL/GenBank/DDBJ databases">
        <title>Genomic Encyclopedia of Type Strains, Phase IV (KMG-IV): sequencing the most valuable type-strain genomes for metagenomic binning, comparative biology and taxonomic classification.</title>
        <authorList>
            <person name="Goeker M."/>
        </authorList>
    </citation>
    <scope>NUCLEOTIDE SEQUENCE [LARGE SCALE GENOMIC DNA]</scope>
    <source>
        <strain evidence="2 3">DSM 24448</strain>
    </source>
</reference>
<evidence type="ECO:0000256" key="1">
    <source>
        <dbReference type="SAM" id="Phobius"/>
    </source>
</evidence>